<feature type="compositionally biased region" description="Basic and acidic residues" evidence="7">
    <location>
        <begin position="447"/>
        <end position="456"/>
    </location>
</feature>
<feature type="region of interest" description="Disordered" evidence="7">
    <location>
        <begin position="692"/>
        <end position="864"/>
    </location>
</feature>
<dbReference type="Proteomes" id="UP000236161">
    <property type="component" value="Unassembled WGS sequence"/>
</dbReference>
<gene>
    <name evidence="9" type="ORF">AXF42_Ash007416</name>
</gene>
<evidence type="ECO:0000256" key="7">
    <source>
        <dbReference type="SAM" id="MobiDB-lite"/>
    </source>
</evidence>
<dbReference type="InterPro" id="IPR040397">
    <property type="entry name" value="SWAP"/>
</dbReference>
<dbReference type="PROSITE" id="PS50128">
    <property type="entry name" value="SURP"/>
    <property type="match status" value="2"/>
</dbReference>
<feature type="region of interest" description="Disordered" evidence="7">
    <location>
        <begin position="520"/>
        <end position="544"/>
    </location>
</feature>
<keyword evidence="4" id="KW-0805">Transcription regulation</keyword>
<evidence type="ECO:0000256" key="4">
    <source>
        <dbReference type="ARBA" id="ARBA00023015"/>
    </source>
</evidence>
<dbReference type="Pfam" id="PF09750">
    <property type="entry name" value="DRY_EERY"/>
    <property type="match status" value="1"/>
</dbReference>
<dbReference type="PANTHER" id="PTHR13161">
    <property type="entry name" value="SPLICING FACTOR SUPPRESSOR OF WHITE APRICOT"/>
    <property type="match status" value="1"/>
</dbReference>
<organism evidence="9 10">
    <name type="scientific">Apostasia shenzhenica</name>
    <dbReference type="NCBI Taxonomy" id="1088818"/>
    <lineage>
        <taxon>Eukaryota</taxon>
        <taxon>Viridiplantae</taxon>
        <taxon>Streptophyta</taxon>
        <taxon>Embryophyta</taxon>
        <taxon>Tracheophyta</taxon>
        <taxon>Spermatophyta</taxon>
        <taxon>Magnoliopsida</taxon>
        <taxon>Liliopsida</taxon>
        <taxon>Asparagales</taxon>
        <taxon>Orchidaceae</taxon>
        <taxon>Apostasioideae</taxon>
        <taxon>Apostasia</taxon>
    </lineage>
</organism>
<evidence type="ECO:0000256" key="1">
    <source>
        <dbReference type="ARBA" id="ARBA00022664"/>
    </source>
</evidence>
<feature type="compositionally biased region" description="Basic residues" evidence="7">
    <location>
        <begin position="763"/>
        <end position="783"/>
    </location>
</feature>
<dbReference type="InterPro" id="IPR019147">
    <property type="entry name" value="SWAP_N_domain"/>
</dbReference>
<dbReference type="SMART" id="SM01141">
    <property type="entry name" value="DRY_EERY"/>
    <property type="match status" value="1"/>
</dbReference>
<dbReference type="OrthoDB" id="5836667at2759"/>
<keyword evidence="1" id="KW-0507">mRNA processing</keyword>
<dbReference type="PANTHER" id="PTHR13161:SF15">
    <property type="entry name" value="SPLICING FACTOR, SUPPRESSOR OF WHITE-APRICOT HOMOLOG"/>
    <property type="match status" value="1"/>
</dbReference>
<evidence type="ECO:0000256" key="5">
    <source>
        <dbReference type="ARBA" id="ARBA00023163"/>
    </source>
</evidence>
<proteinExistence type="predicted"/>
<keyword evidence="3" id="KW-0694">RNA-binding</keyword>
<feature type="domain" description="SURP motif" evidence="8">
    <location>
        <begin position="373"/>
        <end position="415"/>
    </location>
</feature>
<evidence type="ECO:0000313" key="9">
    <source>
        <dbReference type="EMBL" id="PKA64669.1"/>
    </source>
</evidence>
<dbReference type="SUPFAM" id="SSF109905">
    <property type="entry name" value="Surp module (SWAP domain)"/>
    <property type="match status" value="2"/>
</dbReference>
<feature type="compositionally biased region" description="Basic and acidic residues" evidence="7">
    <location>
        <begin position="698"/>
        <end position="709"/>
    </location>
</feature>
<feature type="compositionally biased region" description="Basic residues" evidence="7">
    <location>
        <begin position="746"/>
        <end position="755"/>
    </location>
</feature>
<dbReference type="AlphaFoldDB" id="A0A2I0BA78"/>
<dbReference type="InterPro" id="IPR035967">
    <property type="entry name" value="SWAP/Surp_sf"/>
</dbReference>
<dbReference type="Gene3D" id="1.10.10.790">
    <property type="entry name" value="Surp module"/>
    <property type="match status" value="2"/>
</dbReference>
<feature type="compositionally biased region" description="Basic and acidic residues" evidence="7">
    <location>
        <begin position="823"/>
        <end position="834"/>
    </location>
</feature>
<dbReference type="InterPro" id="IPR000061">
    <property type="entry name" value="Surp"/>
</dbReference>
<dbReference type="Pfam" id="PF01805">
    <property type="entry name" value="Surp"/>
    <property type="match status" value="2"/>
</dbReference>
<feature type="region of interest" description="Disordered" evidence="7">
    <location>
        <begin position="434"/>
        <end position="456"/>
    </location>
</feature>
<dbReference type="SMART" id="SM00648">
    <property type="entry name" value="SWAP"/>
    <property type="match status" value="2"/>
</dbReference>
<protein>
    <submittedName>
        <fullName evidence="9">Putative splicing factor 3A subunit 1</fullName>
    </submittedName>
</protein>
<sequence length="878" mass="96857">MDLEVEGRHALLFDDDATAAFVNSREALVPWNHDAALLIDRYDVRHLLDRIPPRPTGPLRRQRYLEDACDGISLVELDHERYQDLPPSGDEEEGLDSEVRKKTNATDSATYQAVPFSYGDNNKSVWQVNSESAEYCSVFNPPFTVPESLLSHLPPTEKLHQIMAKTAIFVSEHGGQSEIVLRVKQGDNPTFGFLMPDNHLHSYFRYLVDHPHLLKSDCIANKREDDKKRDSLAHEGGALSLLGSVYGTAEEDDASFQAETKGTELYNSAAVVVAQVSLNAEKVEPSTVAFGNKEVIKRPFVAGMKEKSSAGTKEKPLLIKKSCPGNSASIVGVNKKEGDSTHSVAIGNSQNFQKERADLKPSIIEPPSLMKRTIEKIVEFIVRNGKQFEAVLIEQDKSIGRFPFLLPGNLYHSYYLKILEEAHELKLHGKNFSDQKHDAENYGTSKKKSEGRVRDPKINETDTADVSEGGFYDPQRKEKFKMVLGGQKKDSQDQHSVLKQSGLSADEAAAVVLAATRGVSPGNTLQKKPVDDRHSSRNSGATAEEATAIVLAATRGRGPASASLDMSRDNDGRASSIGSLQGSSLKLASNGIFGIPAPVSLSASTSQSNKKDHSTASDVSVATVIAKTVALAASREADSSEAGLSKDQKLKAERLKRAKMFAALLKSGSYGISELANSVSSHDEHMEPFAAGSLQMRTDSDANTKEREGSSVPFDAEVSGVKYEARKKRCSSSRGHYEDSDEDHHKHTRKKHYSSRHRDEQKHRKSHSSSKHHDARHHNKHRSSSGDEHRHRKTSEHHNCDSSSKEEDDKRMSDKHRRKHRSLEKQVDVDHSKGPLESFPGPGEDKDILASDSRPSSESAEIPNDLRAKIRAMLLETL</sequence>
<feature type="domain" description="SURP motif" evidence="8">
    <location>
        <begin position="162"/>
        <end position="204"/>
    </location>
</feature>
<evidence type="ECO:0000256" key="6">
    <source>
        <dbReference type="ARBA" id="ARBA00023187"/>
    </source>
</evidence>
<accession>A0A2I0BA78</accession>
<feature type="region of interest" description="Disordered" evidence="7">
    <location>
        <begin position="82"/>
        <end position="106"/>
    </location>
</feature>
<name>A0A2I0BA78_9ASPA</name>
<keyword evidence="10" id="KW-1185">Reference proteome</keyword>
<keyword evidence="2" id="KW-0677">Repeat</keyword>
<feature type="compositionally biased region" description="Basic residues" evidence="7">
    <location>
        <begin position="813"/>
        <end position="822"/>
    </location>
</feature>
<reference evidence="9 10" key="1">
    <citation type="journal article" date="2017" name="Nature">
        <title>The Apostasia genome and the evolution of orchids.</title>
        <authorList>
            <person name="Zhang G.Q."/>
            <person name="Liu K.W."/>
            <person name="Li Z."/>
            <person name="Lohaus R."/>
            <person name="Hsiao Y.Y."/>
            <person name="Niu S.C."/>
            <person name="Wang J.Y."/>
            <person name="Lin Y.C."/>
            <person name="Xu Q."/>
            <person name="Chen L.J."/>
            <person name="Yoshida K."/>
            <person name="Fujiwara S."/>
            <person name="Wang Z.W."/>
            <person name="Zhang Y.Q."/>
            <person name="Mitsuda N."/>
            <person name="Wang M."/>
            <person name="Liu G.H."/>
            <person name="Pecoraro L."/>
            <person name="Huang H.X."/>
            <person name="Xiao X.J."/>
            <person name="Lin M."/>
            <person name="Wu X.Y."/>
            <person name="Wu W.L."/>
            <person name="Chen Y.Y."/>
            <person name="Chang S.B."/>
            <person name="Sakamoto S."/>
            <person name="Ohme-Takagi M."/>
            <person name="Yagi M."/>
            <person name="Zeng S.J."/>
            <person name="Shen C.Y."/>
            <person name="Yeh C.M."/>
            <person name="Luo Y.B."/>
            <person name="Tsai W.C."/>
            <person name="Van de Peer Y."/>
            <person name="Liu Z.J."/>
        </authorList>
    </citation>
    <scope>NUCLEOTIDE SEQUENCE [LARGE SCALE GENOMIC DNA]</scope>
    <source>
        <strain evidence="10">cv. Shenzhen</strain>
        <tissue evidence="9">Stem</tissue>
    </source>
</reference>
<dbReference type="GO" id="GO:0003723">
    <property type="term" value="F:RNA binding"/>
    <property type="evidence" value="ECO:0007669"/>
    <property type="project" value="UniProtKB-KW"/>
</dbReference>
<feature type="region of interest" description="Disordered" evidence="7">
    <location>
        <begin position="557"/>
        <end position="577"/>
    </location>
</feature>
<feature type="compositionally biased region" description="Basic and acidic residues" evidence="7">
    <location>
        <begin position="735"/>
        <end position="745"/>
    </location>
</feature>
<dbReference type="STRING" id="1088818.A0A2I0BA78"/>
<feature type="compositionally biased region" description="Basic and acidic residues" evidence="7">
    <location>
        <begin position="796"/>
        <end position="812"/>
    </location>
</feature>
<evidence type="ECO:0000313" key="10">
    <source>
        <dbReference type="Proteomes" id="UP000236161"/>
    </source>
</evidence>
<keyword evidence="5" id="KW-0804">Transcription</keyword>
<evidence type="ECO:0000259" key="8">
    <source>
        <dbReference type="PROSITE" id="PS50128"/>
    </source>
</evidence>
<dbReference type="GO" id="GO:0000395">
    <property type="term" value="P:mRNA 5'-splice site recognition"/>
    <property type="evidence" value="ECO:0007669"/>
    <property type="project" value="TreeGrafter"/>
</dbReference>
<evidence type="ECO:0000256" key="2">
    <source>
        <dbReference type="ARBA" id="ARBA00022737"/>
    </source>
</evidence>
<keyword evidence="6" id="KW-0508">mRNA splicing</keyword>
<evidence type="ECO:0000256" key="3">
    <source>
        <dbReference type="ARBA" id="ARBA00022884"/>
    </source>
</evidence>
<dbReference type="EMBL" id="KZ451903">
    <property type="protein sequence ID" value="PKA64669.1"/>
    <property type="molecule type" value="Genomic_DNA"/>
</dbReference>